<evidence type="ECO:0000256" key="2">
    <source>
        <dbReference type="ARBA" id="ARBA00022771"/>
    </source>
</evidence>
<dbReference type="Proteomes" id="UP000266196">
    <property type="component" value="Unassembled WGS sequence"/>
</dbReference>
<accession>A0A397F2A9</accession>
<evidence type="ECO:0000256" key="4">
    <source>
        <dbReference type="PROSITE-ProRule" id="PRU00449"/>
    </source>
</evidence>
<evidence type="ECO:0000259" key="6">
    <source>
        <dbReference type="PROSITE" id="PS51039"/>
    </source>
</evidence>
<reference evidence="7 8" key="1">
    <citation type="submission" date="2018-08" db="EMBL/GenBank/DDBJ databases">
        <title>Aphanomyces genome sequencing and annotation.</title>
        <authorList>
            <person name="Minardi D."/>
            <person name="Oidtmann B."/>
            <person name="Van Der Giezen M."/>
            <person name="Studholme D.J."/>
        </authorList>
    </citation>
    <scope>NUCLEOTIDE SEQUENCE [LARGE SCALE GENOMIC DNA]</scope>
    <source>
        <strain evidence="7 8">197901</strain>
    </source>
</reference>
<protein>
    <recommendedName>
        <fullName evidence="6">AN1-type domain-containing protein</fullName>
    </recommendedName>
</protein>
<evidence type="ECO:0000313" key="7">
    <source>
        <dbReference type="EMBL" id="RHZ06534.1"/>
    </source>
</evidence>
<gene>
    <name evidence="7" type="ORF">DYB31_005506</name>
</gene>
<dbReference type="EMBL" id="QUTE01012655">
    <property type="protein sequence ID" value="RHZ06534.1"/>
    <property type="molecule type" value="Genomic_DNA"/>
</dbReference>
<organism evidence="7 8">
    <name type="scientific">Aphanomyces astaci</name>
    <name type="common">Crayfish plague agent</name>
    <dbReference type="NCBI Taxonomy" id="112090"/>
    <lineage>
        <taxon>Eukaryota</taxon>
        <taxon>Sar</taxon>
        <taxon>Stramenopiles</taxon>
        <taxon>Oomycota</taxon>
        <taxon>Saprolegniomycetes</taxon>
        <taxon>Saprolegniales</taxon>
        <taxon>Verrucalvaceae</taxon>
        <taxon>Aphanomyces</taxon>
    </lineage>
</organism>
<dbReference type="InterPro" id="IPR000058">
    <property type="entry name" value="Znf_AN1"/>
</dbReference>
<feature type="region of interest" description="Disordered" evidence="5">
    <location>
        <begin position="330"/>
        <end position="360"/>
    </location>
</feature>
<feature type="compositionally biased region" description="Basic and acidic residues" evidence="5">
    <location>
        <begin position="491"/>
        <end position="501"/>
    </location>
</feature>
<dbReference type="Pfam" id="PF14687">
    <property type="entry name" value="DUF4460"/>
    <property type="match status" value="1"/>
</dbReference>
<sequence>MPPSLPQVSFGRTAMDRDLLYEVLRVYLEGEEMKAEFARTGLSLGLGTMEEASSSAMRRDRCWMQDALSPDAPYFGFDKVVQKLQEPLKKPPLMPLQSNKRKCWSCNAKLGLTPASCKCGYTFCGSHRYPETHRCAFDFKRENKRKLELLNPALRPDKLVRVLLRPTTSSWMQGAQERSMAKLSERALRRKQLRESKKKATRIPPIKETLRKLYLRTHPDLFGQFPKEQHTNTESYKELMGILDAIANIRGEFPPAKTLSLPFYLTTGTAGQFKNVTLNLKTTGGACSTLMETQLGKFFEECGWEPLFEWNKGSWGLTTTAVLPPDDTYERDEAVPQRAPQPEVAPAFREQPKASQPDESKMEVLLRELNDVLEVIAAVPYFAHEEEGDYKDIYELYTNEDENSVNGLKEIERRGGYNIIPSTHMIWEGERDAAVLIQGLDMDSALIVQRILMHAITMDKKVDDFVQAEKAKMAAGESIDDSDDEDDDDIKDAQITEKKVE</sequence>
<name>A0A397F2A9_APHAT</name>
<dbReference type="InterPro" id="IPR028031">
    <property type="entry name" value="DUF4460"/>
</dbReference>
<keyword evidence="2 4" id="KW-0863">Zinc-finger</keyword>
<dbReference type="VEuPathDB" id="FungiDB:H257_06516"/>
<evidence type="ECO:0000256" key="5">
    <source>
        <dbReference type="SAM" id="MobiDB-lite"/>
    </source>
</evidence>
<dbReference type="Gene3D" id="4.10.1110.10">
    <property type="entry name" value="AN1-like Zinc finger"/>
    <property type="match status" value="1"/>
</dbReference>
<dbReference type="AlphaFoldDB" id="A0A397F2A9"/>
<keyword evidence="1" id="KW-0479">Metal-binding</keyword>
<evidence type="ECO:0000256" key="1">
    <source>
        <dbReference type="ARBA" id="ARBA00022723"/>
    </source>
</evidence>
<dbReference type="SMART" id="SM00154">
    <property type="entry name" value="ZnF_AN1"/>
    <property type="match status" value="1"/>
</dbReference>
<keyword evidence="3" id="KW-0862">Zinc</keyword>
<feature type="compositionally biased region" description="Basic and acidic residues" evidence="5">
    <location>
        <begin position="350"/>
        <end position="360"/>
    </location>
</feature>
<dbReference type="InterPro" id="IPR035896">
    <property type="entry name" value="AN1-like_Znf"/>
</dbReference>
<dbReference type="InterPro" id="IPR050652">
    <property type="entry name" value="AN1_A20_ZnFinger"/>
</dbReference>
<dbReference type="PROSITE" id="PS51039">
    <property type="entry name" value="ZF_AN1"/>
    <property type="match status" value="1"/>
</dbReference>
<evidence type="ECO:0000256" key="3">
    <source>
        <dbReference type="ARBA" id="ARBA00022833"/>
    </source>
</evidence>
<feature type="domain" description="AN1-type" evidence="6">
    <location>
        <begin position="97"/>
        <end position="143"/>
    </location>
</feature>
<dbReference type="GO" id="GO:0008270">
    <property type="term" value="F:zinc ion binding"/>
    <property type="evidence" value="ECO:0007669"/>
    <property type="project" value="UniProtKB-KW"/>
</dbReference>
<evidence type="ECO:0000313" key="8">
    <source>
        <dbReference type="Proteomes" id="UP000266196"/>
    </source>
</evidence>
<comment type="caution">
    <text evidence="7">The sequence shown here is derived from an EMBL/GenBank/DDBJ whole genome shotgun (WGS) entry which is preliminary data.</text>
</comment>
<dbReference type="SUPFAM" id="SSF118310">
    <property type="entry name" value="AN1-like Zinc finger"/>
    <property type="match status" value="1"/>
</dbReference>
<proteinExistence type="predicted"/>
<dbReference type="PANTHER" id="PTHR10634">
    <property type="entry name" value="AN1-TYPE ZINC FINGER PROTEIN"/>
    <property type="match status" value="1"/>
</dbReference>
<dbReference type="Pfam" id="PF01428">
    <property type="entry name" value="zf-AN1"/>
    <property type="match status" value="1"/>
</dbReference>
<feature type="compositionally biased region" description="Acidic residues" evidence="5">
    <location>
        <begin position="478"/>
        <end position="490"/>
    </location>
</feature>
<feature type="region of interest" description="Disordered" evidence="5">
    <location>
        <begin position="473"/>
        <end position="501"/>
    </location>
</feature>
<dbReference type="VEuPathDB" id="FungiDB:H257_06517"/>